<dbReference type="Gene3D" id="3.90.70.10">
    <property type="entry name" value="Cysteine proteinases"/>
    <property type="match status" value="2"/>
</dbReference>
<evidence type="ECO:0000259" key="3">
    <source>
        <dbReference type="PROSITE" id="PS50235"/>
    </source>
</evidence>
<keyword evidence="2" id="KW-0378">Hydrolase</keyword>
<dbReference type="Proteomes" id="UP000663870">
    <property type="component" value="Unassembled WGS sequence"/>
</dbReference>
<gene>
    <name evidence="4" type="ORF">JXQ802_LOCUS15844</name>
</gene>
<keyword evidence="5" id="KW-1185">Reference proteome</keyword>
<dbReference type="GO" id="GO:0004843">
    <property type="term" value="F:cysteine-type deubiquitinase activity"/>
    <property type="evidence" value="ECO:0007669"/>
    <property type="project" value="UniProtKB-UniRule"/>
</dbReference>
<reference evidence="4" key="1">
    <citation type="submission" date="2021-02" db="EMBL/GenBank/DDBJ databases">
        <authorList>
            <person name="Nowell W R."/>
        </authorList>
    </citation>
    <scope>NUCLEOTIDE SEQUENCE</scope>
</reference>
<keyword evidence="2" id="KW-0833">Ubl conjugation pathway</keyword>
<dbReference type="PROSITE" id="PS00972">
    <property type="entry name" value="USP_1"/>
    <property type="match status" value="1"/>
</dbReference>
<dbReference type="GO" id="GO:0006508">
    <property type="term" value="P:proteolysis"/>
    <property type="evidence" value="ECO:0007669"/>
    <property type="project" value="UniProtKB-KW"/>
</dbReference>
<dbReference type="SUPFAM" id="SSF54001">
    <property type="entry name" value="Cysteine proteinases"/>
    <property type="match status" value="1"/>
</dbReference>
<organism evidence="4 5">
    <name type="scientific">Rotaria sordida</name>
    <dbReference type="NCBI Taxonomy" id="392033"/>
    <lineage>
        <taxon>Eukaryota</taxon>
        <taxon>Metazoa</taxon>
        <taxon>Spiralia</taxon>
        <taxon>Gnathifera</taxon>
        <taxon>Rotifera</taxon>
        <taxon>Eurotatoria</taxon>
        <taxon>Bdelloidea</taxon>
        <taxon>Philodinida</taxon>
        <taxon>Philodinidae</taxon>
        <taxon>Rotaria</taxon>
    </lineage>
</organism>
<proteinExistence type="inferred from homology"/>
<dbReference type="Pfam" id="PF00443">
    <property type="entry name" value="UCH"/>
    <property type="match status" value="1"/>
</dbReference>
<evidence type="ECO:0000256" key="1">
    <source>
        <dbReference type="ARBA" id="ARBA00000707"/>
    </source>
</evidence>
<dbReference type="PANTHER" id="PTHR21646">
    <property type="entry name" value="UBIQUITIN CARBOXYL-TERMINAL HYDROLASE"/>
    <property type="match status" value="1"/>
</dbReference>
<evidence type="ECO:0000313" key="5">
    <source>
        <dbReference type="Proteomes" id="UP000663870"/>
    </source>
</evidence>
<dbReference type="InterPro" id="IPR018200">
    <property type="entry name" value="USP_CS"/>
</dbReference>
<sequence length="589" mass="69103">MDRTDYIYLNINSLSTLGKLRKQAYEKFNKLAKNQPIYRWNKDSWMQFESELDEKTLDDLDFESSTFISIDYDDKEINSKHPSSLCGLVNLGSTCFMNSVFQCLNNIPEFIIKILELNDEINAPIISEYKKLVKKMWSGKYNAINPSSLLDNIQDNLPHYSSYRQQDAQEFMNHFLHLIHAEFSMKTTVITELFYGQLQSTVKCLGCQQTEITNEPFTFLPLSMMNSNQKSVLYVKTDGEQRLVSIKVNSSIFFLKDLIDCFIKQHEPTLTSERIRAVQLVDNVITDLYETRQSLRNIREEELAFVEHPEKTDNEKYIKCQFVDHSTNELFRPSILLICPNQNCSYLHLSEQIDQLLGHLCSMTNAPASAFQLFWRDRQEKIFKLNVETNRNENLPYISAIRITMATKWVDIYRKHCIINHSTDNSMLAKLLTNFFREDYLDGDYHCLKCSKRTVAQHKSYLCLPLPHVLIIQLKRFIYDTNSNEKIDTYIRFPLYELDLNEYTVKDDNNNNKLENSSSTKYDLIAVANHTGSLLSGHYTTYAKNNEDKNWYLFDDQYVRKLNSDKDIVTKNAYILVYVQKNLIIKYNK</sequence>
<keyword evidence="2" id="KW-0788">Thiol protease</keyword>
<keyword evidence="2" id="KW-0645">Protease</keyword>
<dbReference type="GO" id="GO:0016579">
    <property type="term" value="P:protein deubiquitination"/>
    <property type="evidence" value="ECO:0007669"/>
    <property type="project" value="InterPro"/>
</dbReference>
<comment type="catalytic activity">
    <reaction evidence="1 2">
        <text>Thiol-dependent hydrolysis of ester, thioester, amide, peptide and isopeptide bonds formed by the C-terminal Gly of ubiquitin (a 76-residue protein attached to proteins as an intracellular targeting signal).</text>
        <dbReference type="EC" id="3.4.19.12"/>
    </reaction>
</comment>
<feature type="domain" description="USP" evidence="3">
    <location>
        <begin position="86"/>
        <end position="581"/>
    </location>
</feature>
<dbReference type="InterPro" id="IPR001394">
    <property type="entry name" value="Peptidase_C19_UCH"/>
</dbReference>
<dbReference type="PROSITE" id="PS00973">
    <property type="entry name" value="USP_2"/>
    <property type="match status" value="1"/>
</dbReference>
<dbReference type="EMBL" id="CAJNOL010000374">
    <property type="protein sequence ID" value="CAF1034979.1"/>
    <property type="molecule type" value="Genomic_DNA"/>
</dbReference>
<dbReference type="AlphaFoldDB" id="A0A814J8X7"/>
<name>A0A814J8X7_9BILA</name>
<evidence type="ECO:0000313" key="4">
    <source>
        <dbReference type="EMBL" id="CAF1034979.1"/>
    </source>
</evidence>
<accession>A0A814J8X7</accession>
<dbReference type="PROSITE" id="PS50235">
    <property type="entry name" value="USP_3"/>
    <property type="match status" value="1"/>
</dbReference>
<dbReference type="InterPro" id="IPR038765">
    <property type="entry name" value="Papain-like_cys_pep_sf"/>
</dbReference>
<comment type="similarity">
    <text evidence="2">Belongs to the peptidase C19 family.</text>
</comment>
<evidence type="ECO:0000256" key="2">
    <source>
        <dbReference type="RuleBase" id="RU366025"/>
    </source>
</evidence>
<comment type="caution">
    <text evidence="4">The sequence shown here is derived from an EMBL/GenBank/DDBJ whole genome shotgun (WGS) entry which is preliminary data.</text>
</comment>
<dbReference type="InterPro" id="IPR028889">
    <property type="entry name" value="USP"/>
</dbReference>
<dbReference type="InterPro" id="IPR050185">
    <property type="entry name" value="Ub_carboxyl-term_hydrolase"/>
</dbReference>
<dbReference type="EC" id="3.4.19.12" evidence="2"/>
<protein>
    <recommendedName>
        <fullName evidence="2">Ubiquitin carboxyl-terminal hydrolase</fullName>
        <ecNumber evidence="2">3.4.19.12</ecNumber>
    </recommendedName>
</protein>